<protein>
    <submittedName>
        <fullName evidence="2">Uncharacterized protein</fullName>
    </submittedName>
</protein>
<keyword evidence="3" id="KW-1185">Reference proteome</keyword>
<evidence type="ECO:0000256" key="1">
    <source>
        <dbReference type="SAM" id="MobiDB-lite"/>
    </source>
</evidence>
<reference evidence="2" key="2">
    <citation type="journal article" date="2021" name="Genome Biol. Evol.">
        <title>Developing a high-quality reference genome for a parasitic bivalve with doubly uniparental inheritance (Bivalvia: Unionida).</title>
        <authorList>
            <person name="Smith C.H."/>
        </authorList>
    </citation>
    <scope>NUCLEOTIDE SEQUENCE</scope>
    <source>
        <strain evidence="2">CHS0354</strain>
        <tissue evidence="2">Mantle</tissue>
    </source>
</reference>
<comment type="caution">
    <text evidence="2">The sequence shown here is derived from an EMBL/GenBank/DDBJ whole genome shotgun (WGS) entry which is preliminary data.</text>
</comment>
<feature type="compositionally biased region" description="Low complexity" evidence="1">
    <location>
        <begin position="101"/>
        <end position="125"/>
    </location>
</feature>
<accession>A0AAE0SXY1</accession>
<reference evidence="2" key="1">
    <citation type="journal article" date="2021" name="Genome Biol. Evol.">
        <title>A High-Quality Reference Genome for a Parasitic Bivalve with Doubly Uniparental Inheritance (Bivalvia: Unionida).</title>
        <authorList>
            <person name="Smith C.H."/>
        </authorList>
    </citation>
    <scope>NUCLEOTIDE SEQUENCE</scope>
    <source>
        <strain evidence="2">CHS0354</strain>
    </source>
</reference>
<feature type="region of interest" description="Disordered" evidence="1">
    <location>
        <begin position="89"/>
        <end position="150"/>
    </location>
</feature>
<organism evidence="2 3">
    <name type="scientific">Potamilus streckersoni</name>
    <dbReference type="NCBI Taxonomy" id="2493646"/>
    <lineage>
        <taxon>Eukaryota</taxon>
        <taxon>Metazoa</taxon>
        <taxon>Spiralia</taxon>
        <taxon>Lophotrochozoa</taxon>
        <taxon>Mollusca</taxon>
        <taxon>Bivalvia</taxon>
        <taxon>Autobranchia</taxon>
        <taxon>Heteroconchia</taxon>
        <taxon>Palaeoheterodonta</taxon>
        <taxon>Unionida</taxon>
        <taxon>Unionoidea</taxon>
        <taxon>Unionidae</taxon>
        <taxon>Ambleminae</taxon>
        <taxon>Lampsilini</taxon>
        <taxon>Potamilus</taxon>
    </lineage>
</organism>
<reference evidence="2" key="3">
    <citation type="submission" date="2023-05" db="EMBL/GenBank/DDBJ databases">
        <authorList>
            <person name="Smith C.H."/>
        </authorList>
    </citation>
    <scope>NUCLEOTIDE SEQUENCE</scope>
    <source>
        <strain evidence="2">CHS0354</strain>
        <tissue evidence="2">Mantle</tissue>
    </source>
</reference>
<evidence type="ECO:0000313" key="3">
    <source>
        <dbReference type="Proteomes" id="UP001195483"/>
    </source>
</evidence>
<dbReference type="EMBL" id="JAEAOA010001800">
    <property type="protein sequence ID" value="KAK3600232.1"/>
    <property type="molecule type" value="Genomic_DNA"/>
</dbReference>
<evidence type="ECO:0000313" key="2">
    <source>
        <dbReference type="EMBL" id="KAK3600232.1"/>
    </source>
</evidence>
<name>A0AAE0SXY1_9BIVA</name>
<sequence length="217" mass="24311">MCDAAAAGKDIVHYTSSGKHNIRKAGKVTNENKNTMYYTNSGIIATRNGKHDITHYTNHTVNNIFALREEYTNLQAISDNDTKRYAANGRQRQATADKDTQQQTWTLTKQQQAKTTNNGQQTNKQRQVKTRATGSKDTINDRQTKASKDTTIAAAKTQIIAEKNTGKQQQAKKQATADKDTSTIALMQRELLSMYKWATSGFITSGERFAKHKDCRC</sequence>
<proteinExistence type="predicted"/>
<feature type="compositionally biased region" description="Basic and acidic residues" evidence="1">
    <location>
        <begin position="138"/>
        <end position="148"/>
    </location>
</feature>
<dbReference type="Proteomes" id="UP001195483">
    <property type="component" value="Unassembled WGS sequence"/>
</dbReference>
<dbReference type="AlphaFoldDB" id="A0AAE0SXY1"/>
<gene>
    <name evidence="2" type="ORF">CHS0354_030263</name>
</gene>